<keyword evidence="3" id="KW-0238">DNA-binding</keyword>
<dbReference type="InterPro" id="IPR036864">
    <property type="entry name" value="Zn2-C6_fun-type_DNA-bd_sf"/>
</dbReference>
<feature type="region of interest" description="Disordered" evidence="6">
    <location>
        <begin position="150"/>
        <end position="214"/>
    </location>
</feature>
<feature type="compositionally biased region" description="Polar residues" evidence="6">
    <location>
        <begin position="150"/>
        <end position="161"/>
    </location>
</feature>
<accession>A0A9W8YM42</accession>
<keyword evidence="2" id="KW-0805">Transcription regulation</keyword>
<dbReference type="InterPro" id="IPR001138">
    <property type="entry name" value="Zn2Cys6_DnaBD"/>
</dbReference>
<evidence type="ECO:0000313" key="8">
    <source>
        <dbReference type="EMBL" id="KAJ4387389.1"/>
    </source>
</evidence>
<feature type="domain" description="Zn(2)-C6 fungal-type" evidence="7">
    <location>
        <begin position="59"/>
        <end position="91"/>
    </location>
</feature>
<feature type="compositionally biased region" description="Polar residues" evidence="6">
    <location>
        <begin position="197"/>
        <end position="206"/>
    </location>
</feature>
<evidence type="ECO:0000256" key="5">
    <source>
        <dbReference type="ARBA" id="ARBA00023242"/>
    </source>
</evidence>
<dbReference type="CDD" id="cd00067">
    <property type="entry name" value="GAL4"/>
    <property type="match status" value="1"/>
</dbReference>
<dbReference type="GO" id="GO:0000981">
    <property type="term" value="F:DNA-binding transcription factor activity, RNA polymerase II-specific"/>
    <property type="evidence" value="ECO:0007669"/>
    <property type="project" value="InterPro"/>
</dbReference>
<gene>
    <name evidence="8" type="ORF">N0V93_007980</name>
</gene>
<feature type="compositionally biased region" description="Acidic residues" evidence="6">
    <location>
        <begin position="174"/>
        <end position="185"/>
    </location>
</feature>
<name>A0A9W8YM42_9PEZI</name>
<dbReference type="Proteomes" id="UP001140453">
    <property type="component" value="Unassembled WGS sequence"/>
</dbReference>
<dbReference type="PANTHER" id="PTHR31845">
    <property type="entry name" value="FINGER DOMAIN PROTEIN, PUTATIVE-RELATED"/>
    <property type="match status" value="1"/>
</dbReference>
<keyword evidence="5" id="KW-0539">Nucleus</keyword>
<sequence>MDPRDDAIRDTVTVKPEQVPAPALGYDNSASPQNSQNGGGSVPSPLAERDPHRASKIAACLSCRRSKVRCEKGTDPVRCRRCAQTGGDCIRPTFNVGRRKGVKNKRKGLEKALYQVEEALKRAGPDVQATDAGKAILELKAMLANGQEAQLNGSIDGGSSNKRPRLTNAGSSVDQDDTSSDEDDDQSPRSRKRRESIMTQPHQQRTAPVKPEERLAIDDAENPLQLLARASNLHLSPESNHGQSPGTAISVPSAGVNGVGSTSAVGAAAAEEQDPEMRQVETFFGTTHFNVDHGEDYDPVELGLVTDEEAEMLFDFFHKNLSHTRWGLDPVLYTVPWTRARSPFLFTSIMAASALFIESAAALSKRLSKHCKYLAAKVIQKRHRSTEVVLAFMINVPWMGPGVHSTDDETCWFVSLATTIAIDLQMHKLSMPTEAFKQGTAGDLGRQECIDPELALRSGGFRDVDPNSEMGRRLVRRRERCWIALFVLERGMCLARGRSYTLPMTPLIRRVDQWHISDIADGSDGALVSMAVLRRDLDALFDTIRSMCDGSREGMTDGSLIARSIQTTVDKFFEQWYLEWGQTIGQGPQNRLPAYVEILVTHTRLSIYSSVINTPSAPLEVRHFFRTAGLSAALNVMRAAVQGEKQLFSMPNNTAIMVSFAACFALRLSTQLSSFHPGVALAPSVRTLIEELSDVLEKIGNITRHRNGMCRLYAKYLRILVRKAAAEGLHGAGAVEFGRARGGRASGRTKSVAAMKTTHSTTTEPTMRAMSSFAVPAPPLGPYDTGGNNGWSAGAGAGAGPGATERSDLFPFSSMSGDQIVEALSRAGGEFDVGGVGNGDGEFGTGLGGGQAGGGGGATGFVWDDVPGMDFLPAWSNWPDFGF</sequence>
<feature type="region of interest" description="Disordered" evidence="6">
    <location>
        <begin position="1"/>
        <end position="51"/>
    </location>
</feature>
<comment type="subcellular location">
    <subcellularLocation>
        <location evidence="1">Nucleus</location>
    </subcellularLocation>
</comment>
<evidence type="ECO:0000313" key="9">
    <source>
        <dbReference type="Proteomes" id="UP001140453"/>
    </source>
</evidence>
<proteinExistence type="predicted"/>
<evidence type="ECO:0000259" key="7">
    <source>
        <dbReference type="PROSITE" id="PS50048"/>
    </source>
</evidence>
<keyword evidence="4" id="KW-0804">Transcription</keyword>
<feature type="region of interest" description="Disordered" evidence="6">
    <location>
        <begin position="235"/>
        <end position="255"/>
    </location>
</feature>
<keyword evidence="9" id="KW-1185">Reference proteome</keyword>
<dbReference type="GO" id="GO:0008270">
    <property type="term" value="F:zinc ion binding"/>
    <property type="evidence" value="ECO:0007669"/>
    <property type="project" value="InterPro"/>
</dbReference>
<reference evidence="8" key="1">
    <citation type="submission" date="2022-10" db="EMBL/GenBank/DDBJ databases">
        <title>Tapping the CABI collections for fungal endophytes: first genome assemblies for Collariella, Neodidymelliopsis, Ascochyta clinopodiicola, Didymella pomorum, Didymosphaeria variabile, Neocosmospora piperis and Neocucurbitaria cava.</title>
        <authorList>
            <person name="Hill R."/>
        </authorList>
    </citation>
    <scope>NUCLEOTIDE SEQUENCE</scope>
    <source>
        <strain evidence="8">IMI 355082</strain>
    </source>
</reference>
<dbReference type="PROSITE" id="PS00463">
    <property type="entry name" value="ZN2_CY6_FUNGAL_1"/>
    <property type="match status" value="1"/>
</dbReference>
<dbReference type="AlphaFoldDB" id="A0A9W8YM42"/>
<dbReference type="GO" id="GO:0000976">
    <property type="term" value="F:transcription cis-regulatory region binding"/>
    <property type="evidence" value="ECO:0007669"/>
    <property type="project" value="TreeGrafter"/>
</dbReference>
<dbReference type="Pfam" id="PF00172">
    <property type="entry name" value="Zn_clus"/>
    <property type="match status" value="1"/>
</dbReference>
<dbReference type="PANTHER" id="PTHR31845:SF17">
    <property type="entry name" value="ZN(II)2CYS6 TRANSCRIPTION FACTOR (EUROFUNG)"/>
    <property type="match status" value="1"/>
</dbReference>
<evidence type="ECO:0000256" key="6">
    <source>
        <dbReference type="SAM" id="MobiDB-lite"/>
    </source>
</evidence>
<evidence type="ECO:0000256" key="1">
    <source>
        <dbReference type="ARBA" id="ARBA00004123"/>
    </source>
</evidence>
<evidence type="ECO:0000256" key="3">
    <source>
        <dbReference type="ARBA" id="ARBA00023125"/>
    </source>
</evidence>
<dbReference type="InterPro" id="IPR051089">
    <property type="entry name" value="prtT"/>
</dbReference>
<dbReference type="GO" id="GO:0005634">
    <property type="term" value="C:nucleus"/>
    <property type="evidence" value="ECO:0007669"/>
    <property type="project" value="UniProtKB-SubCell"/>
</dbReference>
<comment type="caution">
    <text evidence="8">The sequence shown here is derived from an EMBL/GenBank/DDBJ whole genome shotgun (WGS) entry which is preliminary data.</text>
</comment>
<dbReference type="OrthoDB" id="3429912at2759"/>
<evidence type="ECO:0000256" key="2">
    <source>
        <dbReference type="ARBA" id="ARBA00023015"/>
    </source>
</evidence>
<dbReference type="SUPFAM" id="SSF57701">
    <property type="entry name" value="Zn2/Cys6 DNA-binding domain"/>
    <property type="match status" value="1"/>
</dbReference>
<protein>
    <recommendedName>
        <fullName evidence="7">Zn(2)-C6 fungal-type domain-containing protein</fullName>
    </recommendedName>
</protein>
<dbReference type="Gene3D" id="4.10.240.10">
    <property type="entry name" value="Zn(2)-C6 fungal-type DNA-binding domain"/>
    <property type="match status" value="1"/>
</dbReference>
<dbReference type="CDD" id="cd12148">
    <property type="entry name" value="fungal_TF_MHR"/>
    <property type="match status" value="1"/>
</dbReference>
<dbReference type="PROSITE" id="PS50048">
    <property type="entry name" value="ZN2_CY6_FUNGAL_2"/>
    <property type="match status" value="1"/>
</dbReference>
<evidence type="ECO:0000256" key="4">
    <source>
        <dbReference type="ARBA" id="ARBA00023163"/>
    </source>
</evidence>
<feature type="region of interest" description="Disordered" evidence="6">
    <location>
        <begin position="746"/>
        <end position="765"/>
    </location>
</feature>
<feature type="compositionally biased region" description="Polar residues" evidence="6">
    <location>
        <begin position="235"/>
        <end position="247"/>
    </location>
</feature>
<organism evidence="8 9">
    <name type="scientific">Gnomoniopsis smithogilvyi</name>
    <dbReference type="NCBI Taxonomy" id="1191159"/>
    <lineage>
        <taxon>Eukaryota</taxon>
        <taxon>Fungi</taxon>
        <taxon>Dikarya</taxon>
        <taxon>Ascomycota</taxon>
        <taxon>Pezizomycotina</taxon>
        <taxon>Sordariomycetes</taxon>
        <taxon>Sordariomycetidae</taxon>
        <taxon>Diaporthales</taxon>
        <taxon>Gnomoniaceae</taxon>
        <taxon>Gnomoniopsis</taxon>
    </lineage>
</organism>
<dbReference type="EMBL" id="JAPEVB010000005">
    <property type="protein sequence ID" value="KAJ4387389.1"/>
    <property type="molecule type" value="Genomic_DNA"/>
</dbReference>